<feature type="transmembrane region" description="Helical" evidence="1">
    <location>
        <begin position="116"/>
        <end position="140"/>
    </location>
</feature>
<accession>A0A1D2A767</accession>
<dbReference type="AlphaFoldDB" id="A0A1D2A767"/>
<organism evidence="2">
    <name type="scientific">Auxenochlorella protothecoides</name>
    <name type="common">Green microalga</name>
    <name type="synonym">Chlorella protothecoides</name>
    <dbReference type="NCBI Taxonomy" id="3075"/>
    <lineage>
        <taxon>Eukaryota</taxon>
        <taxon>Viridiplantae</taxon>
        <taxon>Chlorophyta</taxon>
        <taxon>core chlorophytes</taxon>
        <taxon>Trebouxiophyceae</taxon>
        <taxon>Chlorellales</taxon>
        <taxon>Chlorellaceae</taxon>
        <taxon>Auxenochlorella</taxon>
    </lineage>
</organism>
<sequence>MLSRTALGCRSLCPRPGSDLLALHRPIVPRHPRSTVFRSLPLDSDVAGWQGDPEWDWEARNQNAVQELDDLLEDEASYAKRGPGARSRFQDVAVLLLLGMLGLAVGNLAIKLLIVTWALAAAAFRYTILGVLLMVLLSVFT</sequence>
<protein>
    <submittedName>
        <fullName evidence="2">Uncharacterized protein</fullName>
    </submittedName>
</protein>
<reference evidence="2" key="1">
    <citation type="submission" date="2015-08" db="EMBL/GenBank/DDBJ databases">
        <authorList>
            <person name="Babu N.S."/>
            <person name="Beckwith C.J."/>
            <person name="Beseler K.G."/>
            <person name="Brison A."/>
            <person name="Carone J.V."/>
            <person name="Caskin T.P."/>
            <person name="Diamond M."/>
            <person name="Durham M.E."/>
            <person name="Foxe J.M."/>
            <person name="Go M."/>
            <person name="Henderson B.A."/>
            <person name="Jones I.B."/>
            <person name="McGettigan J.A."/>
            <person name="Micheletti S.J."/>
            <person name="Nasrallah M.E."/>
            <person name="Ortiz D."/>
            <person name="Piller C.R."/>
            <person name="Privatt S.R."/>
            <person name="Schneider S.L."/>
            <person name="Sharp S."/>
            <person name="Smith T.C."/>
            <person name="Stanton J.D."/>
            <person name="Ullery H.E."/>
            <person name="Wilson R.J."/>
            <person name="Serrano M.G."/>
            <person name="Buck G."/>
            <person name="Lee V."/>
            <person name="Wang Y."/>
            <person name="Carvalho R."/>
            <person name="Voegtly L."/>
            <person name="Shi R."/>
            <person name="Duckworth R."/>
            <person name="Johnson A."/>
            <person name="Loviza R."/>
            <person name="Walstead R."/>
            <person name="Shah Z."/>
            <person name="Kiflezghi M."/>
            <person name="Wade K."/>
            <person name="Ball S.L."/>
            <person name="Bradley K.W."/>
            <person name="Asai D.J."/>
            <person name="Bowman C.A."/>
            <person name="Russell D.A."/>
            <person name="Pope W.H."/>
            <person name="Jacobs-Sera D."/>
            <person name="Hendrix R.W."/>
            <person name="Hatfull G.F."/>
        </authorList>
    </citation>
    <scope>NUCLEOTIDE SEQUENCE</scope>
</reference>
<evidence type="ECO:0000313" key="2">
    <source>
        <dbReference type="EMBL" id="JAT75059.1"/>
    </source>
</evidence>
<gene>
    <name evidence="2" type="ORF">g.91814</name>
</gene>
<keyword evidence="1" id="KW-0472">Membrane</keyword>
<dbReference type="EMBL" id="GDKF01003563">
    <property type="protein sequence ID" value="JAT75059.1"/>
    <property type="molecule type" value="Transcribed_RNA"/>
</dbReference>
<keyword evidence="1" id="KW-0812">Transmembrane</keyword>
<evidence type="ECO:0000256" key="1">
    <source>
        <dbReference type="SAM" id="Phobius"/>
    </source>
</evidence>
<keyword evidence="1" id="KW-1133">Transmembrane helix</keyword>
<proteinExistence type="predicted"/>
<name>A0A1D2A767_AUXPR</name>
<feature type="transmembrane region" description="Helical" evidence="1">
    <location>
        <begin position="92"/>
        <end position="110"/>
    </location>
</feature>